<evidence type="ECO:0000256" key="1">
    <source>
        <dbReference type="SAM" id="MobiDB-lite"/>
    </source>
</evidence>
<reference evidence="2 3" key="2">
    <citation type="submission" date="2018-11" db="EMBL/GenBank/DDBJ databases">
        <authorList>
            <consortium name="Pathogen Informatics"/>
        </authorList>
    </citation>
    <scope>NUCLEOTIDE SEQUENCE [LARGE SCALE GENOMIC DNA]</scope>
</reference>
<dbReference type="AlphaFoldDB" id="A0A183IBN6"/>
<proteinExistence type="predicted"/>
<accession>A0A183IBN6</accession>
<dbReference type="Proteomes" id="UP000270296">
    <property type="component" value="Unassembled WGS sequence"/>
</dbReference>
<feature type="compositionally biased region" description="Polar residues" evidence="1">
    <location>
        <begin position="25"/>
        <end position="34"/>
    </location>
</feature>
<evidence type="ECO:0000313" key="2">
    <source>
        <dbReference type="EMBL" id="VDO92975.1"/>
    </source>
</evidence>
<name>A0A183IBN6_9BILA</name>
<dbReference type="EMBL" id="UZAM01006688">
    <property type="protein sequence ID" value="VDO92975.1"/>
    <property type="molecule type" value="Genomic_DNA"/>
</dbReference>
<protein>
    <submittedName>
        <fullName evidence="4">DUF736 domain-containing protein</fullName>
    </submittedName>
</protein>
<evidence type="ECO:0000313" key="3">
    <source>
        <dbReference type="Proteomes" id="UP000270296"/>
    </source>
</evidence>
<sequence length="135" mass="15079">MNAVRRSRPEVGLGLAVFENRNPDDTASSVQLPRTSYPAKQAGPRLDAGQWPGERLAMAIYKIDGDSCPDLGIDDEELLQPSSAFGWTVCRNRLLLRFPDDFGRSCHRLCCRFVSLSSATIETQECVDADRTRFQ</sequence>
<reference evidence="4" key="1">
    <citation type="submission" date="2016-06" db="UniProtKB">
        <authorList>
            <consortium name="WormBaseParasite"/>
        </authorList>
    </citation>
    <scope>IDENTIFICATION</scope>
</reference>
<gene>
    <name evidence="2" type="ORF">SBAD_LOCUS1030</name>
</gene>
<keyword evidence="3" id="KW-1185">Reference proteome</keyword>
<dbReference type="WBParaSite" id="SBAD_0000106201-mRNA-1">
    <property type="protein sequence ID" value="SBAD_0000106201-mRNA-1"/>
    <property type="gene ID" value="SBAD_0000106201"/>
</dbReference>
<organism evidence="4">
    <name type="scientific">Soboliphyme baturini</name>
    <dbReference type="NCBI Taxonomy" id="241478"/>
    <lineage>
        <taxon>Eukaryota</taxon>
        <taxon>Metazoa</taxon>
        <taxon>Ecdysozoa</taxon>
        <taxon>Nematoda</taxon>
        <taxon>Enoplea</taxon>
        <taxon>Dorylaimia</taxon>
        <taxon>Dioctophymatida</taxon>
        <taxon>Dioctophymatoidea</taxon>
        <taxon>Soboliphymatidae</taxon>
        <taxon>Soboliphyme</taxon>
    </lineage>
</organism>
<evidence type="ECO:0000313" key="4">
    <source>
        <dbReference type="WBParaSite" id="SBAD_0000106201-mRNA-1"/>
    </source>
</evidence>
<feature type="region of interest" description="Disordered" evidence="1">
    <location>
        <begin position="22"/>
        <end position="49"/>
    </location>
</feature>